<evidence type="ECO:0000259" key="1">
    <source>
        <dbReference type="Pfam" id="PF01610"/>
    </source>
</evidence>
<name>A0A4Q6XN38_9SPHI</name>
<organism evidence="2 3">
    <name type="scientific">Sphingobacterium corticibacterium</name>
    <dbReference type="NCBI Taxonomy" id="2484746"/>
    <lineage>
        <taxon>Bacteria</taxon>
        <taxon>Pseudomonadati</taxon>
        <taxon>Bacteroidota</taxon>
        <taxon>Sphingobacteriia</taxon>
        <taxon>Sphingobacteriales</taxon>
        <taxon>Sphingobacteriaceae</taxon>
        <taxon>Sphingobacterium</taxon>
    </lineage>
</organism>
<dbReference type="Pfam" id="PF01610">
    <property type="entry name" value="DDE_Tnp_ISL3"/>
    <property type="match status" value="1"/>
</dbReference>
<keyword evidence="3" id="KW-1185">Reference proteome</keyword>
<dbReference type="OrthoDB" id="712515at2"/>
<accession>A0A4Q6XN38</accession>
<sequence length="95" mass="10773">MPVTLILWLVKNEAFLTSEGVTAVGVDDWAYKKRDSYGSILVNLNTGKAIDLLPDREEETLRKWLEKRPKIEVMSRDRYSNYQKAITSGAPLAST</sequence>
<dbReference type="Proteomes" id="UP000292855">
    <property type="component" value="Unassembled WGS sequence"/>
</dbReference>
<protein>
    <recommendedName>
        <fullName evidence="1">Transposase IS204/IS1001/IS1096/IS1165 DDE domain-containing protein</fullName>
    </recommendedName>
</protein>
<comment type="caution">
    <text evidence="2">The sequence shown here is derived from an EMBL/GenBank/DDBJ whole genome shotgun (WGS) entry which is preliminary data.</text>
</comment>
<dbReference type="InterPro" id="IPR002560">
    <property type="entry name" value="Transposase_DDE"/>
</dbReference>
<feature type="domain" description="Transposase IS204/IS1001/IS1096/IS1165 DDE" evidence="1">
    <location>
        <begin position="24"/>
        <end position="94"/>
    </location>
</feature>
<dbReference type="PANTHER" id="PTHR33498">
    <property type="entry name" value="TRANSPOSASE FOR INSERTION SEQUENCE ELEMENT IS1557"/>
    <property type="match status" value="1"/>
</dbReference>
<evidence type="ECO:0000313" key="2">
    <source>
        <dbReference type="EMBL" id="RZF57877.1"/>
    </source>
</evidence>
<dbReference type="AlphaFoldDB" id="A0A4Q6XN38"/>
<gene>
    <name evidence="2" type="ORF">EWE74_19595</name>
</gene>
<dbReference type="EMBL" id="SGIT01000006">
    <property type="protein sequence ID" value="RZF57877.1"/>
    <property type="molecule type" value="Genomic_DNA"/>
</dbReference>
<dbReference type="PANTHER" id="PTHR33498:SF1">
    <property type="entry name" value="TRANSPOSASE FOR INSERTION SEQUENCE ELEMENT IS1557"/>
    <property type="match status" value="1"/>
</dbReference>
<reference evidence="2 3" key="1">
    <citation type="submission" date="2019-02" db="EMBL/GenBank/DDBJ databases">
        <authorList>
            <person name="Li Y."/>
        </authorList>
    </citation>
    <scope>NUCLEOTIDE SEQUENCE [LARGE SCALE GENOMIC DNA]</scope>
    <source>
        <strain evidence="2 3">30C10-4-7</strain>
    </source>
</reference>
<proteinExistence type="predicted"/>
<evidence type="ECO:0000313" key="3">
    <source>
        <dbReference type="Proteomes" id="UP000292855"/>
    </source>
</evidence>
<dbReference type="InterPro" id="IPR047951">
    <property type="entry name" value="Transpos_ISL3"/>
</dbReference>